<name>A0A7W5ZNG9_9BACT</name>
<proteinExistence type="predicted"/>
<sequence>MKIRKVKTISAIVLCFMGVFLVNIAEAQQVIDRPQLFKRESPYLRYTSYRVSLTGGLGVATGSLGDFMAANTFRNYSLAVDFVFPKNNMSVGFAIGSQYFVNRLPRQVYEYDNGAISAVQTRTVTAYPITLTGSYHVGDVNARVRPYVQAGLGAAFAEVANYYGMLSTGDNGFKFVAQGGAGVRVLLSKTGNVGLELGATYQHIPFKIESEGINAASSINARVGLFYRWW</sequence>
<reference evidence="1 2" key="1">
    <citation type="submission" date="2020-08" db="EMBL/GenBank/DDBJ databases">
        <title>Genomic Encyclopedia of Type Strains, Phase IV (KMG-IV): sequencing the most valuable type-strain genomes for metagenomic binning, comparative biology and taxonomic classification.</title>
        <authorList>
            <person name="Goeker M."/>
        </authorList>
    </citation>
    <scope>NUCLEOTIDE SEQUENCE [LARGE SCALE GENOMIC DNA]</scope>
    <source>
        <strain evidence="1 2">DSM 17976</strain>
    </source>
</reference>
<protein>
    <submittedName>
        <fullName evidence="1">Outer membrane protein W</fullName>
    </submittedName>
</protein>
<dbReference type="RefSeq" id="WP_183977800.1">
    <property type="nucleotide sequence ID" value="NZ_JACIBY010000012.1"/>
</dbReference>
<keyword evidence="2" id="KW-1185">Reference proteome</keyword>
<gene>
    <name evidence="1" type="ORF">FHS57_004687</name>
</gene>
<accession>A0A7W5ZNG9</accession>
<dbReference type="AlphaFoldDB" id="A0A7W5ZNG9"/>
<dbReference type="SUPFAM" id="SSF56925">
    <property type="entry name" value="OMPA-like"/>
    <property type="match status" value="1"/>
</dbReference>
<dbReference type="InterPro" id="IPR011250">
    <property type="entry name" value="OMP/PagP_B-barrel"/>
</dbReference>
<dbReference type="Gene3D" id="2.40.160.20">
    <property type="match status" value="1"/>
</dbReference>
<organism evidence="1 2">
    <name type="scientific">Runella defluvii</name>
    <dbReference type="NCBI Taxonomy" id="370973"/>
    <lineage>
        <taxon>Bacteria</taxon>
        <taxon>Pseudomonadati</taxon>
        <taxon>Bacteroidota</taxon>
        <taxon>Cytophagia</taxon>
        <taxon>Cytophagales</taxon>
        <taxon>Spirosomataceae</taxon>
        <taxon>Runella</taxon>
    </lineage>
</organism>
<comment type="caution">
    <text evidence="1">The sequence shown here is derived from an EMBL/GenBank/DDBJ whole genome shotgun (WGS) entry which is preliminary data.</text>
</comment>
<evidence type="ECO:0000313" key="1">
    <source>
        <dbReference type="EMBL" id="MBB3840667.1"/>
    </source>
</evidence>
<dbReference type="EMBL" id="JACIBY010000012">
    <property type="protein sequence ID" value="MBB3840667.1"/>
    <property type="molecule type" value="Genomic_DNA"/>
</dbReference>
<dbReference type="Proteomes" id="UP000541352">
    <property type="component" value="Unassembled WGS sequence"/>
</dbReference>
<evidence type="ECO:0000313" key="2">
    <source>
        <dbReference type="Proteomes" id="UP000541352"/>
    </source>
</evidence>